<evidence type="ECO:0000256" key="4">
    <source>
        <dbReference type="ARBA" id="ARBA00022723"/>
    </source>
</evidence>
<dbReference type="PANTHER" id="PTHR40029">
    <property type="match status" value="1"/>
</dbReference>
<evidence type="ECO:0000256" key="10">
    <source>
        <dbReference type="HAMAP-Rule" id="MF_00112"/>
    </source>
</evidence>
<dbReference type="GO" id="GO:0047294">
    <property type="term" value="F:phosphoglycerol geranylgeranyltransferase activity"/>
    <property type="evidence" value="ECO:0007669"/>
    <property type="project" value="UniProtKB-UniRule"/>
</dbReference>
<feature type="binding site" evidence="10">
    <location>
        <position position="13"/>
    </location>
    <ligand>
        <name>Mg(2+)</name>
        <dbReference type="ChEBI" id="CHEBI:18420"/>
    </ligand>
</feature>
<organism evidence="11 12">
    <name type="scientific">Methanocalculus taiwanensis</name>
    <dbReference type="NCBI Taxonomy" id="106207"/>
    <lineage>
        <taxon>Archaea</taxon>
        <taxon>Methanobacteriati</taxon>
        <taxon>Methanobacteriota</taxon>
        <taxon>Stenosarchaea group</taxon>
        <taxon>Methanomicrobia</taxon>
        <taxon>Methanomicrobiales</taxon>
        <taxon>Methanocalculaceae</taxon>
        <taxon>Methanocalculus</taxon>
    </lineage>
</organism>
<dbReference type="Gene3D" id="3.20.20.390">
    <property type="entry name" value="FMN-linked oxidoreductases"/>
    <property type="match status" value="1"/>
</dbReference>
<comment type="catalytic activity">
    <reaction evidence="9 10">
        <text>sn-glycerol 1-phosphate + (2E,6E,10E)-geranylgeranyl diphosphate = sn-3-O-(geranylgeranyl)glycerol 1-phosphate + diphosphate</text>
        <dbReference type="Rhea" id="RHEA:23404"/>
        <dbReference type="ChEBI" id="CHEBI:33019"/>
        <dbReference type="ChEBI" id="CHEBI:57677"/>
        <dbReference type="ChEBI" id="CHEBI:57685"/>
        <dbReference type="ChEBI" id="CHEBI:58756"/>
        <dbReference type="EC" id="2.5.1.41"/>
    </reaction>
</comment>
<evidence type="ECO:0000256" key="7">
    <source>
        <dbReference type="ARBA" id="ARBA00023209"/>
    </source>
</evidence>
<dbReference type="EMBL" id="VOTZ01000004">
    <property type="protein sequence ID" value="MCQ1537898.1"/>
    <property type="molecule type" value="Genomic_DNA"/>
</dbReference>
<reference evidence="11 12" key="1">
    <citation type="submission" date="2019-08" db="EMBL/GenBank/DDBJ databases">
        <authorList>
            <person name="Chen S.-C."/>
            <person name="Lai M.-C."/>
            <person name="You Y.-T."/>
        </authorList>
    </citation>
    <scope>NUCLEOTIDE SEQUENCE [LARGE SCALE GENOMIC DNA]</scope>
    <source>
        <strain evidence="11 12">P2F9704a</strain>
    </source>
</reference>
<dbReference type="PANTHER" id="PTHR40029:SF2">
    <property type="entry name" value="HEPTAPRENYLGLYCERYL PHOSPHATE SYNTHASE"/>
    <property type="match status" value="1"/>
</dbReference>
<dbReference type="Proteomes" id="UP001524383">
    <property type="component" value="Unassembled WGS sequence"/>
</dbReference>
<dbReference type="InterPro" id="IPR038597">
    <property type="entry name" value="GGGP/HepGP_synthase_sf"/>
</dbReference>
<evidence type="ECO:0000256" key="1">
    <source>
        <dbReference type="ARBA" id="ARBA00022490"/>
    </source>
</evidence>
<evidence type="ECO:0000256" key="6">
    <source>
        <dbReference type="ARBA" id="ARBA00023098"/>
    </source>
</evidence>
<evidence type="ECO:0000256" key="9">
    <source>
        <dbReference type="ARBA" id="ARBA00047288"/>
    </source>
</evidence>
<dbReference type="NCBIfam" id="NF003199">
    <property type="entry name" value="PRK04169.1-3"/>
    <property type="match status" value="1"/>
</dbReference>
<comment type="caution">
    <text evidence="11">The sequence shown here is derived from an EMBL/GenBank/DDBJ whole genome shotgun (WGS) entry which is preliminary data.</text>
</comment>
<comment type="similarity">
    <text evidence="10">Belongs to the GGGP/HepGP synthase family. Group I subfamily.</text>
</comment>
<feature type="binding site" evidence="10">
    <location>
        <position position="11"/>
    </location>
    <ligand>
        <name>sn-glycerol 1-phosphate</name>
        <dbReference type="ChEBI" id="CHEBI:57685"/>
    </ligand>
</feature>
<feature type="binding site" evidence="10">
    <location>
        <begin position="207"/>
        <end position="208"/>
    </location>
    <ligand>
        <name>sn-glycerol 1-phosphate</name>
        <dbReference type="ChEBI" id="CHEBI:57685"/>
    </ligand>
</feature>
<dbReference type="InterPro" id="IPR039074">
    <property type="entry name" value="GGGP/HepGP_synthase_I"/>
</dbReference>
<dbReference type="AlphaFoldDB" id="A0ABD4TG05"/>
<keyword evidence="1 10" id="KW-0963">Cytoplasm</keyword>
<comment type="function">
    <text evidence="10">Prenyltransferase that catalyzes the transfer of the geranylgeranyl moiety of geranylgeranyl diphosphate (GGPP) to the C3 hydroxyl of sn-glycerol-1-phosphate (G1P). This reaction is the first ether-bond-formation step in the biosynthesis of archaeal membrane lipids.</text>
</comment>
<keyword evidence="5 10" id="KW-0460">Magnesium</keyword>
<dbReference type="GO" id="GO:0046474">
    <property type="term" value="P:glycerophospholipid biosynthetic process"/>
    <property type="evidence" value="ECO:0007669"/>
    <property type="project" value="UniProtKB-UniRule"/>
</dbReference>
<comment type="cofactor">
    <cofactor evidence="10">
        <name>Mg(2+)</name>
        <dbReference type="ChEBI" id="CHEBI:18420"/>
    </cofactor>
</comment>
<comment type="subcellular location">
    <subcellularLocation>
        <location evidence="10">Cytoplasm</location>
    </subcellularLocation>
</comment>
<evidence type="ECO:0000313" key="11">
    <source>
        <dbReference type="EMBL" id="MCQ1537898.1"/>
    </source>
</evidence>
<feature type="binding site" evidence="10">
    <location>
        <position position="39"/>
    </location>
    <ligand>
        <name>Mg(2+)</name>
        <dbReference type="ChEBI" id="CHEBI:18420"/>
    </ligand>
</feature>
<dbReference type="RefSeq" id="WP_255331831.1">
    <property type="nucleotide sequence ID" value="NZ_VOTZ01000004.1"/>
</dbReference>
<feature type="binding site" evidence="10">
    <location>
        <begin position="157"/>
        <end position="162"/>
    </location>
    <ligand>
        <name>sn-glycerol 1-phosphate</name>
        <dbReference type="ChEBI" id="CHEBI:57685"/>
    </ligand>
</feature>
<keyword evidence="2 10" id="KW-0444">Lipid biosynthesis</keyword>
<keyword evidence="6 10" id="KW-0443">Lipid metabolism</keyword>
<accession>A0ABD4TG05</accession>
<dbReference type="NCBIfam" id="TIGR04146">
    <property type="entry name" value="GGGPS_Afulg"/>
    <property type="match status" value="1"/>
</dbReference>
<keyword evidence="7 10" id="KW-0594">Phospholipid biosynthesis</keyword>
<dbReference type="Pfam" id="PF01884">
    <property type="entry name" value="PcrB"/>
    <property type="match status" value="1"/>
</dbReference>
<evidence type="ECO:0000256" key="2">
    <source>
        <dbReference type="ARBA" id="ARBA00022516"/>
    </source>
</evidence>
<protein>
    <recommendedName>
        <fullName evidence="10">Geranylgeranylglyceryl phosphate synthase</fullName>
        <shortName evidence="10">GGGP synthase</shortName>
        <shortName evidence="10">GGGPS</shortName>
        <ecNumber evidence="10">2.5.1.41</ecNumber>
    </recommendedName>
    <alternativeName>
        <fullName evidence="10">(S)-3-O-geranylgeranylglyceryl phosphate synthase</fullName>
    </alternativeName>
    <alternativeName>
        <fullName evidence="10">Phosphoglycerol geranylgeranyltransferase</fullName>
    </alternativeName>
</protein>
<comment type="pathway">
    <text evidence="10">Membrane lipid metabolism; glycerophospholipid metabolism.</text>
</comment>
<keyword evidence="12" id="KW-1185">Reference proteome</keyword>
<dbReference type="SUPFAM" id="SSF51395">
    <property type="entry name" value="FMN-linked oxidoreductases"/>
    <property type="match status" value="1"/>
</dbReference>
<feature type="binding site" evidence="10">
    <location>
        <position position="187"/>
    </location>
    <ligand>
        <name>sn-glycerol 1-phosphate</name>
        <dbReference type="ChEBI" id="CHEBI:57685"/>
    </ligand>
</feature>
<dbReference type="InterPro" id="IPR008205">
    <property type="entry name" value="GGGP_HepGP_synthase"/>
</dbReference>
<evidence type="ECO:0000256" key="5">
    <source>
        <dbReference type="ARBA" id="ARBA00022842"/>
    </source>
</evidence>
<dbReference type="GO" id="GO:0005737">
    <property type="term" value="C:cytoplasm"/>
    <property type="evidence" value="ECO:0007669"/>
    <property type="project" value="UniProtKB-SubCell"/>
</dbReference>
<dbReference type="NCBIfam" id="TIGR01768">
    <property type="entry name" value="GGGP-family"/>
    <property type="match status" value="1"/>
</dbReference>
<evidence type="ECO:0000313" key="12">
    <source>
        <dbReference type="Proteomes" id="UP001524383"/>
    </source>
</evidence>
<keyword evidence="8 10" id="KW-1208">Phospholipid metabolism</keyword>
<dbReference type="EC" id="2.5.1.41" evidence="10"/>
<evidence type="ECO:0000256" key="3">
    <source>
        <dbReference type="ARBA" id="ARBA00022679"/>
    </source>
</evidence>
<dbReference type="GO" id="GO:0000287">
    <property type="term" value="F:magnesium ion binding"/>
    <property type="evidence" value="ECO:0007669"/>
    <property type="project" value="UniProtKB-UniRule"/>
</dbReference>
<comment type="caution">
    <text evidence="10">Lacks conserved residue(s) required for the propagation of feature annotation.</text>
</comment>
<proteinExistence type="inferred from homology"/>
<gene>
    <name evidence="11" type="ORF">FTO68_02700</name>
</gene>
<sequence length="226" mass="24759">MNWKKWVHITKLDPDRQLDRDAIETVATSGTDALMLSGTLDVTPEKLAVLYDCVRDYNLPIVVEPAEPGGARFDGMDLVFVPSVLNASHPRWIVGQHQRWIRDYPIDWSRVVPEAYIVLNPASSVARVTGSDCTLQPADVAAYASVAERYFRFPVVYIEYSGTYGDPAVVQAVSEVVSDARLFYGGGINSAERAAEMSGYADTIIVGNAVYEAGIEALTATVRAVR</sequence>
<dbReference type="InterPro" id="IPR026438">
    <property type="entry name" value="GGGP_synthase_archaea"/>
</dbReference>
<dbReference type="HAMAP" id="MF_00112">
    <property type="entry name" value="GGGP_HepGP_synthase"/>
    <property type="match status" value="1"/>
</dbReference>
<keyword evidence="4 10" id="KW-0479">Metal-binding</keyword>
<dbReference type="GO" id="GO:0120536">
    <property type="term" value="F:heptaprenylglyceryl phosphate synthase activity"/>
    <property type="evidence" value="ECO:0007669"/>
    <property type="project" value="UniProtKB-ARBA"/>
</dbReference>
<evidence type="ECO:0000256" key="8">
    <source>
        <dbReference type="ARBA" id="ARBA00023264"/>
    </source>
</evidence>
<keyword evidence="3 10" id="KW-0808">Transferase</keyword>
<dbReference type="CDD" id="cd02812">
    <property type="entry name" value="PcrB_like"/>
    <property type="match status" value="1"/>
</dbReference>
<name>A0ABD4TG05_9EURY</name>